<name>A0A8J6FT43_ELECQ</name>
<dbReference type="PANTHER" id="PTHR23093:SF21">
    <property type="entry name" value="GLUTAMATE-RICH PROTEIN 6"/>
    <property type="match status" value="1"/>
</dbReference>
<keyword evidence="4" id="KW-1185">Reference proteome</keyword>
<dbReference type="AlphaFoldDB" id="A0A8J6FT43"/>
<feature type="region of interest" description="Disordered" evidence="1">
    <location>
        <begin position="1"/>
        <end position="44"/>
    </location>
</feature>
<dbReference type="EMBL" id="WNTK01000001">
    <property type="protein sequence ID" value="KAG9494213.1"/>
    <property type="molecule type" value="Genomic_DNA"/>
</dbReference>
<reference evidence="3" key="1">
    <citation type="thesis" date="2020" institute="ProQuest LLC" country="789 East Eisenhower Parkway, Ann Arbor, MI, USA">
        <title>Comparative Genomics and Chromosome Evolution.</title>
        <authorList>
            <person name="Mudd A.B."/>
        </authorList>
    </citation>
    <scope>NUCLEOTIDE SEQUENCE</scope>
    <source>
        <strain evidence="3">HN-11 Male</strain>
        <tissue evidence="3">Kidney and liver</tissue>
    </source>
</reference>
<evidence type="ECO:0000313" key="4">
    <source>
        <dbReference type="Proteomes" id="UP000770717"/>
    </source>
</evidence>
<feature type="compositionally biased region" description="Polar residues" evidence="1">
    <location>
        <begin position="9"/>
        <end position="31"/>
    </location>
</feature>
<dbReference type="PANTHER" id="PTHR23093">
    <property type="entry name" value="SIMILAR TO CHROMOSOME 3 OPEN READING FRAME 20"/>
    <property type="match status" value="1"/>
</dbReference>
<dbReference type="InterPro" id="IPR029281">
    <property type="entry name" value="FAM194_C"/>
</dbReference>
<sequence length="375" mass="43314">MTARREEQSPFTEKQTPQTDDGTSRTILKQEQNPEKNEADSPPTVIQSAVTEQEEDLYSSLSEDLSELSILCDMEFSYDYRTYFEKLLKTLPRVGPPTILAYKRESSEDHRLLAMMKILREQSGKEVCEFCGKQLKPFPLECTIDAAFSNEIFCCRQFRDTFQYQFKEEKCRLQKDEIELISVAPHGPYGTEVERQKAKEKTAQRLRQRHMARVFESLVTEPTTINEYGRPMKTLSYQLSNAPPAGDSWTIPPDNEHEISGAESSDQEPLVYDFTSYTMLPERVVEKYYRTGRKFLTIFPDGTAQIFYPSGNLAIIIIPSKTKESVCIVQEDKEHSADILAVFGSSGKATCYHPNKNVWWREEKATCRRKQQRRN</sequence>
<dbReference type="Pfam" id="PF14977">
    <property type="entry name" value="FAM194"/>
    <property type="match status" value="1"/>
</dbReference>
<feature type="domain" description="FAM194 C-terminal" evidence="2">
    <location>
        <begin position="285"/>
        <end position="359"/>
    </location>
</feature>
<comment type="caution">
    <text evidence="3">The sequence shown here is derived from an EMBL/GenBank/DDBJ whole genome shotgun (WGS) entry which is preliminary data.</text>
</comment>
<protein>
    <recommendedName>
        <fullName evidence="2">FAM194 C-terminal domain-containing protein</fullName>
    </recommendedName>
</protein>
<evidence type="ECO:0000259" key="2">
    <source>
        <dbReference type="Pfam" id="PF14977"/>
    </source>
</evidence>
<evidence type="ECO:0000256" key="1">
    <source>
        <dbReference type="SAM" id="MobiDB-lite"/>
    </source>
</evidence>
<dbReference type="OrthoDB" id="527209at2759"/>
<evidence type="ECO:0000313" key="3">
    <source>
        <dbReference type="EMBL" id="KAG9494213.1"/>
    </source>
</evidence>
<organism evidence="3 4">
    <name type="scientific">Eleutherodactylus coqui</name>
    <name type="common">Puerto Rican coqui</name>
    <dbReference type="NCBI Taxonomy" id="57060"/>
    <lineage>
        <taxon>Eukaryota</taxon>
        <taxon>Metazoa</taxon>
        <taxon>Chordata</taxon>
        <taxon>Craniata</taxon>
        <taxon>Vertebrata</taxon>
        <taxon>Euteleostomi</taxon>
        <taxon>Amphibia</taxon>
        <taxon>Batrachia</taxon>
        <taxon>Anura</taxon>
        <taxon>Neobatrachia</taxon>
        <taxon>Hyloidea</taxon>
        <taxon>Eleutherodactylidae</taxon>
        <taxon>Eleutherodactylinae</taxon>
        <taxon>Eleutherodactylus</taxon>
        <taxon>Eleutherodactylus</taxon>
    </lineage>
</organism>
<proteinExistence type="predicted"/>
<gene>
    <name evidence="3" type="ORF">GDO78_001847</name>
</gene>
<accession>A0A8J6FT43</accession>
<dbReference type="Proteomes" id="UP000770717">
    <property type="component" value="Unassembled WGS sequence"/>
</dbReference>